<dbReference type="Proteomes" id="UP000326582">
    <property type="component" value="Chromosome 2"/>
</dbReference>
<keyword evidence="2" id="KW-1185">Reference proteome</keyword>
<organism evidence="1 2">
    <name type="scientific">Clavispora lusitaniae</name>
    <name type="common">Candida lusitaniae</name>
    <dbReference type="NCBI Taxonomy" id="36911"/>
    <lineage>
        <taxon>Eukaryota</taxon>
        <taxon>Fungi</taxon>
        <taxon>Dikarya</taxon>
        <taxon>Ascomycota</taxon>
        <taxon>Saccharomycotina</taxon>
        <taxon>Pichiomycetes</taxon>
        <taxon>Metschnikowiaceae</taxon>
        <taxon>Clavispora</taxon>
    </lineage>
</organism>
<reference evidence="2" key="1">
    <citation type="journal article" date="2019" name="MBio">
        <title>Comparative genomics for the elucidation of multidrug resistance (MDR) in Candida lusitaniae.</title>
        <authorList>
            <person name="Kannan A."/>
            <person name="Asner S.A."/>
            <person name="Trachsel E."/>
            <person name="Kelly S."/>
            <person name="Parker J."/>
            <person name="Sanglard D."/>
        </authorList>
    </citation>
    <scope>NUCLEOTIDE SEQUENCE [LARGE SCALE GENOMIC DNA]</scope>
    <source>
        <strain evidence="2">P1</strain>
    </source>
</reference>
<evidence type="ECO:0000313" key="2">
    <source>
        <dbReference type="Proteomes" id="UP000326582"/>
    </source>
</evidence>
<sequence>MVYISNKPQYKQAFSMADSSGPTSRDFMSGVLNANENFRTTDVSVMSTLRDALTRVTRVVHNSRSPKPKCLPIPTTTGAPRGKETFPPTRDRVPQNQLDKLRPHLRGFQRKRFQKFLEPLDMPQLKIFDNDRLRYNAPKAEANLHSKKSKDRVDVFNNFLSERFLFNKMLDFLVELTPAHLKSPDMVSDPNVLANVLEEQEAAYNASRYPNVPRFWFHEVPPFPSPLTKESFREYIYFLTHSKMLYKNSSSLTSGIVPEILLYTHHLENSQFKEYRSVDTYNYLIKFFGYDKFQNSFARELILVMTRDGHKPNIDTINQLLKICRKHSNRRSLTSTYKAVMNYLTLAKRLDLDINLSTWNRVYDCIDNIFLKEIFLNKISSISLPISDNLCIRIIEDFAQTSTHSREVIDFIENDLHRPHWRQDARIAEKVIYHTISNVADDHAFLKSVDSLLNGIAVDGITLKNIINAVSSNPNIKNKASHALSMYIRLKDNIGLVPAEVFGKLIQILCQNDEDLDLIRLNEVIRCLIHHDAVQMLKLPTKIATAAHEEQTHKSKNPIYKLPFVIPKVDFPENYRIMKRLTQTHLIDLEASTLFLQSEGCKIKPPWERLDEEEIRNWEETTLQHKQQLVKSGAISNMNKAFGFSQSSHHVPQEVITTYRKVSWIRMGVSLDINLVRKLKKGFERDIEDEMANRNIFHASL</sequence>
<name>A0ACD0WFU5_CLALS</name>
<accession>A0ACD0WFU5</accession>
<proteinExistence type="predicted"/>
<dbReference type="EMBL" id="CP038485">
    <property type="protein sequence ID" value="QFZ26418.1"/>
    <property type="molecule type" value="Genomic_DNA"/>
</dbReference>
<evidence type="ECO:0000313" key="1">
    <source>
        <dbReference type="EMBL" id="QFZ26418.1"/>
    </source>
</evidence>
<protein>
    <submittedName>
        <fullName evidence="1">ATPase expression protein</fullName>
    </submittedName>
</protein>
<gene>
    <name evidence="1" type="ORF">EJF14_20323</name>
</gene>